<keyword evidence="2" id="KW-1185">Reference proteome</keyword>
<name>A0A5E4PMY7_9NEOP</name>
<feature type="non-terminal residue" evidence="1">
    <location>
        <position position="1"/>
    </location>
</feature>
<sequence length="25" mass="2844">VKASNISFIVISLRIQINTKRNNNT</sequence>
<gene>
    <name evidence="1" type="ORF">LSINAPIS_LOCUS179</name>
</gene>
<proteinExistence type="predicted"/>
<dbReference type="Proteomes" id="UP000324832">
    <property type="component" value="Unassembled WGS sequence"/>
</dbReference>
<evidence type="ECO:0000313" key="2">
    <source>
        <dbReference type="Proteomes" id="UP000324832"/>
    </source>
</evidence>
<accession>A0A5E4PMY7</accession>
<protein>
    <submittedName>
        <fullName evidence="1">Uncharacterized protein</fullName>
    </submittedName>
</protein>
<dbReference type="EMBL" id="FZQP02000002">
    <property type="protein sequence ID" value="VVC86337.1"/>
    <property type="molecule type" value="Genomic_DNA"/>
</dbReference>
<reference evidence="1 2" key="1">
    <citation type="submission" date="2017-07" db="EMBL/GenBank/DDBJ databases">
        <authorList>
            <person name="Talla V."/>
            <person name="Backstrom N."/>
        </authorList>
    </citation>
    <scope>NUCLEOTIDE SEQUENCE [LARGE SCALE GENOMIC DNA]</scope>
</reference>
<dbReference type="AlphaFoldDB" id="A0A5E4PMY7"/>
<evidence type="ECO:0000313" key="1">
    <source>
        <dbReference type="EMBL" id="VVC86337.1"/>
    </source>
</evidence>
<organism evidence="1 2">
    <name type="scientific">Leptidea sinapis</name>
    <dbReference type="NCBI Taxonomy" id="189913"/>
    <lineage>
        <taxon>Eukaryota</taxon>
        <taxon>Metazoa</taxon>
        <taxon>Ecdysozoa</taxon>
        <taxon>Arthropoda</taxon>
        <taxon>Hexapoda</taxon>
        <taxon>Insecta</taxon>
        <taxon>Pterygota</taxon>
        <taxon>Neoptera</taxon>
        <taxon>Endopterygota</taxon>
        <taxon>Lepidoptera</taxon>
        <taxon>Glossata</taxon>
        <taxon>Ditrysia</taxon>
        <taxon>Papilionoidea</taxon>
        <taxon>Pieridae</taxon>
        <taxon>Dismorphiinae</taxon>
        <taxon>Leptidea</taxon>
    </lineage>
</organism>